<name>A0A3E2BK04_9BACT</name>
<gene>
    <name evidence="1" type="ORF">OP8BY_1182</name>
</gene>
<accession>A0A3E2BK04</accession>
<reference evidence="1 2" key="1">
    <citation type="submission" date="2018-08" db="EMBL/GenBank/DDBJ databases">
        <title>Genome analysis of the thermophilic bacterium of the candidate phylum Aminicenantes from deep subsurface aquifer revealed its physiology and ecological role.</title>
        <authorList>
            <person name="Kadnikov V.V."/>
            <person name="Mardanov A.V."/>
            <person name="Beletsky A.V."/>
            <person name="Karnachuk O.V."/>
            <person name="Ravin N.V."/>
        </authorList>
    </citation>
    <scope>NUCLEOTIDE SEQUENCE [LARGE SCALE GENOMIC DNA]</scope>
    <source>
        <strain evidence="1">BY38</strain>
    </source>
</reference>
<dbReference type="Proteomes" id="UP000257323">
    <property type="component" value="Unassembled WGS sequence"/>
</dbReference>
<organism evidence="1 2">
    <name type="scientific">Candidatus Saccharicenans subterraneus</name>
    <dbReference type="NCBI Taxonomy" id="2508984"/>
    <lineage>
        <taxon>Bacteria</taxon>
        <taxon>Candidatus Aminicenantota</taxon>
        <taxon>Candidatus Aminicenantia</taxon>
        <taxon>Candidatus Aminicenantales</taxon>
        <taxon>Candidatus Saccharicenantaceae</taxon>
        <taxon>Candidatus Saccharicenans</taxon>
    </lineage>
</organism>
<evidence type="ECO:0000313" key="2">
    <source>
        <dbReference type="Proteomes" id="UP000257323"/>
    </source>
</evidence>
<evidence type="ECO:0000313" key="1">
    <source>
        <dbReference type="EMBL" id="RFT14982.1"/>
    </source>
</evidence>
<protein>
    <submittedName>
        <fullName evidence="1">Uncharacterized protein</fullName>
    </submittedName>
</protein>
<dbReference type="EMBL" id="QUAH01000015">
    <property type="protein sequence ID" value="RFT14982.1"/>
    <property type="molecule type" value="Genomic_DNA"/>
</dbReference>
<dbReference type="AlphaFoldDB" id="A0A3E2BK04"/>
<proteinExistence type="predicted"/>
<sequence length="37" mass="4082">MELGPEIPGDVRFPEGAGERFPFWLELKITGGVHEGL</sequence>
<comment type="caution">
    <text evidence="1">The sequence shown here is derived from an EMBL/GenBank/DDBJ whole genome shotgun (WGS) entry which is preliminary data.</text>
</comment>